<feature type="compositionally biased region" description="Basic residues" evidence="2">
    <location>
        <begin position="328"/>
        <end position="341"/>
    </location>
</feature>
<dbReference type="EMBL" id="JAGDFM010000213">
    <property type="protein sequence ID" value="KAG7382275.1"/>
    <property type="molecule type" value="Genomic_DNA"/>
</dbReference>
<feature type="region of interest" description="Disordered" evidence="2">
    <location>
        <begin position="1"/>
        <end position="27"/>
    </location>
</feature>
<gene>
    <name evidence="3" type="ORF">PHYPSEUDO_005063</name>
</gene>
<reference evidence="3" key="1">
    <citation type="submission" date="2021-02" db="EMBL/GenBank/DDBJ databases">
        <authorList>
            <person name="Palmer J.M."/>
        </authorList>
    </citation>
    <scope>NUCLEOTIDE SEQUENCE</scope>
    <source>
        <strain evidence="3">SCRP734</strain>
    </source>
</reference>
<evidence type="ECO:0008006" key="5">
    <source>
        <dbReference type="Google" id="ProtNLM"/>
    </source>
</evidence>
<sequence length="559" mass="61391">MQTHGRSRQRRAEERDVAEPPMAAPEEQTAALIQQNEALEQEKRELESQCVTYAGKLEQCSQKISDAEAALRREKSVAGRLVRRLREQSAVCEAERQRADLLQLRLDGSAQRQTKEQQADVNLSLETAMPHLRGLMAAYERGRGRHARGGIEPIDLTQDTVEDTSTTSEPASSQALTPLSSEHPTVSDQGQAQLSEQASDAAITQQDISRRSLLEREAVLTCPISLDLFENPVVTKCCGKTFSAEALEQARRCSSFCPFCRSRRVKAYPNRDVEKLVELHRSERSVLGMSEAAAPSPATAARTTTSNVVATESGQRRRRRTEPTSTRQSRHREQRSQRVHIRSGVPRQRSSGPSRLRATLPTEVTVEPTLSSAAAASTGSQRRERSSRRPSSTTRAAPSATTSASSSTPITALTSSGLAVPSASARVIQRHRHNARAAHSANGSNDASTVSALLAIGSGSRPLPVRRAGPSLRQLRRQVQRLHAPVVDSQHELPSQVMQRQVYGGSLGSAAVAPPTSRQRQLPEPSLFFSIAPTIVNFVELEQRLTEMQRQRFRARPME</sequence>
<feature type="compositionally biased region" description="Low complexity" evidence="2">
    <location>
        <begin position="389"/>
        <end position="411"/>
    </location>
</feature>
<organism evidence="3 4">
    <name type="scientific">Phytophthora pseudosyringae</name>
    <dbReference type="NCBI Taxonomy" id="221518"/>
    <lineage>
        <taxon>Eukaryota</taxon>
        <taxon>Sar</taxon>
        <taxon>Stramenopiles</taxon>
        <taxon>Oomycota</taxon>
        <taxon>Peronosporomycetes</taxon>
        <taxon>Peronosporales</taxon>
        <taxon>Peronosporaceae</taxon>
        <taxon>Phytophthora</taxon>
    </lineage>
</organism>
<evidence type="ECO:0000256" key="1">
    <source>
        <dbReference type="SAM" id="Coils"/>
    </source>
</evidence>
<feature type="coiled-coil region" evidence="1">
    <location>
        <begin position="29"/>
        <end position="77"/>
    </location>
</feature>
<evidence type="ECO:0000313" key="3">
    <source>
        <dbReference type="EMBL" id="KAG7382275.1"/>
    </source>
</evidence>
<keyword evidence="1" id="KW-0175">Coiled coil</keyword>
<evidence type="ECO:0000313" key="4">
    <source>
        <dbReference type="Proteomes" id="UP000694044"/>
    </source>
</evidence>
<proteinExistence type="predicted"/>
<feature type="compositionally biased region" description="Low complexity" evidence="2">
    <location>
        <begin position="371"/>
        <end position="380"/>
    </location>
</feature>
<dbReference type="OrthoDB" id="265776at2759"/>
<comment type="caution">
    <text evidence="3">The sequence shown here is derived from an EMBL/GenBank/DDBJ whole genome shotgun (WGS) entry which is preliminary data.</text>
</comment>
<dbReference type="AlphaFoldDB" id="A0A8T1VLR9"/>
<feature type="region of interest" description="Disordered" evidence="2">
    <location>
        <begin position="288"/>
        <end position="411"/>
    </location>
</feature>
<feature type="compositionally biased region" description="Polar residues" evidence="2">
    <location>
        <begin position="157"/>
        <end position="204"/>
    </location>
</feature>
<dbReference type="Proteomes" id="UP000694044">
    <property type="component" value="Unassembled WGS sequence"/>
</dbReference>
<keyword evidence="4" id="KW-1185">Reference proteome</keyword>
<accession>A0A8T1VLR9</accession>
<name>A0A8T1VLR9_9STRA</name>
<protein>
    <recommendedName>
        <fullName evidence="5">SP-RING-type domain-containing protein</fullName>
    </recommendedName>
</protein>
<evidence type="ECO:0000256" key="2">
    <source>
        <dbReference type="SAM" id="MobiDB-lite"/>
    </source>
</evidence>
<feature type="region of interest" description="Disordered" evidence="2">
    <location>
        <begin position="146"/>
        <end position="204"/>
    </location>
</feature>
<feature type="compositionally biased region" description="Low complexity" evidence="2">
    <location>
        <begin position="292"/>
        <end position="306"/>
    </location>
</feature>